<keyword evidence="3" id="KW-1185">Reference proteome</keyword>
<sequence>MKKGSQVTTANWTSRVDRPPLDGRPGRGHGPPSVTICNRWRCIEFDLVHGNTDRSVFNSKQTKPLAPYFEAVRAIGPRRRLSLRSRPSLAAPGSCCTDAKDSEASHARGPPSEKK</sequence>
<organism evidence="2 3">
    <name type="scientific">Eumeta variegata</name>
    <name type="common">Bagworm moth</name>
    <name type="synonym">Eumeta japonica</name>
    <dbReference type="NCBI Taxonomy" id="151549"/>
    <lineage>
        <taxon>Eukaryota</taxon>
        <taxon>Metazoa</taxon>
        <taxon>Ecdysozoa</taxon>
        <taxon>Arthropoda</taxon>
        <taxon>Hexapoda</taxon>
        <taxon>Insecta</taxon>
        <taxon>Pterygota</taxon>
        <taxon>Neoptera</taxon>
        <taxon>Endopterygota</taxon>
        <taxon>Lepidoptera</taxon>
        <taxon>Glossata</taxon>
        <taxon>Ditrysia</taxon>
        <taxon>Tineoidea</taxon>
        <taxon>Psychidae</taxon>
        <taxon>Oiketicinae</taxon>
        <taxon>Eumeta</taxon>
    </lineage>
</organism>
<name>A0A4C1YQK0_EUMVA</name>
<feature type="compositionally biased region" description="Basic and acidic residues" evidence="1">
    <location>
        <begin position="98"/>
        <end position="115"/>
    </location>
</feature>
<feature type="compositionally biased region" description="Basic and acidic residues" evidence="1">
    <location>
        <begin position="15"/>
        <end position="25"/>
    </location>
</feature>
<dbReference type="AlphaFoldDB" id="A0A4C1YQK0"/>
<reference evidence="2 3" key="1">
    <citation type="journal article" date="2019" name="Commun. Biol.">
        <title>The bagworm genome reveals a unique fibroin gene that provides high tensile strength.</title>
        <authorList>
            <person name="Kono N."/>
            <person name="Nakamura H."/>
            <person name="Ohtoshi R."/>
            <person name="Tomita M."/>
            <person name="Numata K."/>
            <person name="Arakawa K."/>
        </authorList>
    </citation>
    <scope>NUCLEOTIDE SEQUENCE [LARGE SCALE GENOMIC DNA]</scope>
</reference>
<dbReference type="EMBL" id="BGZK01001373">
    <property type="protein sequence ID" value="GBP78536.1"/>
    <property type="molecule type" value="Genomic_DNA"/>
</dbReference>
<dbReference type="Proteomes" id="UP000299102">
    <property type="component" value="Unassembled WGS sequence"/>
</dbReference>
<evidence type="ECO:0000256" key="1">
    <source>
        <dbReference type="SAM" id="MobiDB-lite"/>
    </source>
</evidence>
<accession>A0A4C1YQK0</accession>
<protein>
    <submittedName>
        <fullName evidence="2">Uncharacterized protein</fullName>
    </submittedName>
</protein>
<evidence type="ECO:0000313" key="3">
    <source>
        <dbReference type="Proteomes" id="UP000299102"/>
    </source>
</evidence>
<feature type="region of interest" description="Disordered" evidence="1">
    <location>
        <begin position="1"/>
        <end position="34"/>
    </location>
</feature>
<feature type="compositionally biased region" description="Polar residues" evidence="1">
    <location>
        <begin position="1"/>
        <end position="14"/>
    </location>
</feature>
<comment type="caution">
    <text evidence="2">The sequence shown here is derived from an EMBL/GenBank/DDBJ whole genome shotgun (WGS) entry which is preliminary data.</text>
</comment>
<evidence type="ECO:0000313" key="2">
    <source>
        <dbReference type="EMBL" id="GBP78536.1"/>
    </source>
</evidence>
<feature type="region of interest" description="Disordered" evidence="1">
    <location>
        <begin position="82"/>
        <end position="115"/>
    </location>
</feature>
<gene>
    <name evidence="2" type="ORF">EVAR_61668_1</name>
</gene>
<proteinExistence type="predicted"/>